<dbReference type="EMBL" id="CP014782">
    <property type="protein sequence ID" value="AQS35458.1"/>
    <property type="molecule type" value="Genomic_DNA"/>
</dbReference>
<dbReference type="Proteomes" id="UP000189545">
    <property type="component" value="Chromosome"/>
</dbReference>
<feature type="compositionally biased region" description="Basic and acidic residues" evidence="1">
    <location>
        <begin position="127"/>
        <end position="137"/>
    </location>
</feature>
<keyword evidence="3" id="KW-1185">Reference proteome</keyword>
<feature type="region of interest" description="Disordered" evidence="1">
    <location>
        <begin position="1"/>
        <end position="137"/>
    </location>
</feature>
<reference evidence="2 3" key="1">
    <citation type="submission" date="2016-03" db="EMBL/GenBank/DDBJ databases">
        <title>Complete genome sequence of Shewanella psychrophila WP2, a deep sea bacterium isolated from west Pacific sediment.</title>
        <authorList>
            <person name="Xu G."/>
            <person name="Jian H."/>
        </authorList>
    </citation>
    <scope>NUCLEOTIDE SEQUENCE [LARGE SCALE GENOMIC DNA]</scope>
    <source>
        <strain evidence="2 3">WP2</strain>
    </source>
</reference>
<protein>
    <submittedName>
        <fullName evidence="2">Uncharacterized protein</fullName>
    </submittedName>
</protein>
<accession>A0A1S6HIX9</accession>
<dbReference type="OrthoDB" id="6402406at2"/>
<dbReference type="RefSeq" id="WP_077750811.1">
    <property type="nucleotide sequence ID" value="NZ_CP014782.1"/>
</dbReference>
<feature type="compositionally biased region" description="Basic and acidic residues" evidence="1">
    <location>
        <begin position="79"/>
        <end position="89"/>
    </location>
</feature>
<organism evidence="2 3">
    <name type="scientific">Shewanella psychrophila</name>
    <dbReference type="NCBI Taxonomy" id="225848"/>
    <lineage>
        <taxon>Bacteria</taxon>
        <taxon>Pseudomonadati</taxon>
        <taxon>Pseudomonadota</taxon>
        <taxon>Gammaproteobacteria</taxon>
        <taxon>Alteromonadales</taxon>
        <taxon>Shewanellaceae</taxon>
        <taxon>Shewanella</taxon>
    </lineage>
</organism>
<feature type="compositionally biased region" description="Basic and acidic residues" evidence="1">
    <location>
        <begin position="39"/>
        <end position="56"/>
    </location>
</feature>
<proteinExistence type="predicted"/>
<dbReference type="KEGG" id="spsw:Sps_00238"/>
<dbReference type="AlphaFoldDB" id="A0A1S6HIX9"/>
<feature type="compositionally biased region" description="Polar residues" evidence="1">
    <location>
        <begin position="116"/>
        <end position="126"/>
    </location>
</feature>
<feature type="compositionally biased region" description="Polar residues" evidence="1">
    <location>
        <begin position="1"/>
        <end position="18"/>
    </location>
</feature>
<dbReference type="STRING" id="225848.Sps_00238"/>
<evidence type="ECO:0000313" key="3">
    <source>
        <dbReference type="Proteomes" id="UP000189545"/>
    </source>
</evidence>
<name>A0A1S6HIX9_9GAMM</name>
<evidence type="ECO:0000313" key="2">
    <source>
        <dbReference type="EMBL" id="AQS35458.1"/>
    </source>
</evidence>
<sequence>MLVVTNYPQVPIATTNPATDAARVDSQQRPPIVPTPELVKSHEERPFTPQHERTAEQPEVQARLNERLQGKHQGSGQQQEDKQQKEAEKPTLAASLPRAPLRGKPALNRRDIRIAPQSNPVNNHNQDQSKKSELKSQPKEFYQAVALHITSFYQEQALPKTEPAISSFV</sequence>
<gene>
    <name evidence="2" type="ORF">Sps_00238</name>
</gene>
<evidence type="ECO:0000256" key="1">
    <source>
        <dbReference type="SAM" id="MobiDB-lite"/>
    </source>
</evidence>